<sequence>MANSTNLGIKISDVAQQVNEELQPSKPGWSNYFTKIMEMVQSKNTELDHITNDVEPDRISTSYKYQKTASTSTSVRLSFDDKMNIDEIINLLDEDKMWFLSTGVCVEMKMKELATKSDYEHPCQSLILDPHDPTWLKYFSRKELEKIKALNCTGLPNIPDKLSEYLNSFTLKDAELLHEALFKVYYGPKSQQMLYWLKMPLIGSLDLFLAKGYLPLNDQSESMKKTKKKPTRSKKPFKNAYRFRLATTSGRLLPLQTIRERLVGIWDTLTWPIWVKILKANIAVTIALSLLLIDPIREVSSVGAILASVAVEFVYPNKSYGFIAEDVIFGGIMCSISASWAILGQFLASLVRDPNDAQLAQPKVCAILAFFLVFGCFFLSMFRVKVEQANVGGMLSASIMVISLTSAVMDRGFSSRNTIQLLVSTLVGFALIFICFLVIFPENSTRTFVQHLIKVFEKVDSITERQVSAFLQVTQSGKSDLIDSLTSIHNTVDAMITTLIQKKRMVRREPSYNYISPTDISELSSLIKTLRVPIQGLGLSRAMEENMRKAETKVFQDMEEMQDVLDEEEQDGHFVRRPRSFYGGTDDDEESTDDDDYDTDQDISDFIGPQFPPSSASSSFSTTSTSDSSRTRKRRVRWNDSMKVMSYWRQDYDDVLNIVKPTYLELTEACSLAVKESVKRLRRLQGLDPRFEYKPCFYSYYYRWKVGEEQMKKESKEFEYARLADPSLPLFEAMQKFHGRRLVGLEKLYTKSGVPRRILFLLLTFQSNLHAYAESVYTLSSLIYELDQVRIKKKVWWPHLSIAKWLFQKHKTEESYALDTPSSVVDAVNPLTLQKTLSRRATVQRDLQNQEDLERNGSSIHKMETPNRGRAHSPKEHHFQHPYDHAEKPKSRVSPWLQNTLDPLEYYDPDVAYPTTATQRFFYSIYTFLIKYLYTEDTVFSFRAAVVVACLSLPGFLESSVRWYNEVRGQWAVVVALIWMGPSVGSNFFGTMTRTIGTFIGAVEAIIIWEMSRGSIPGLIILSFIFNIPWWLVYIHGKFWKATGLFSLITLSLIIGYAYGYRPNGEPVSVYVITWERTVDVLVGVLAALIVSIIPYPRTGRVVLRHRISHTLSEIGALYSSFLALLLKTTPQDERVRTENRKLFRSVAASIRRQIKGERVLLEQSRFEPALRGIFPEDKYLHILQILDNILSLMMQMEFSLDKVPLQWRMMIVSDTWKERKAMISSFLIALHLGSNALTNKAPLPPYVLRPTKARRILTNRARKLPAMQFKHLGEREYTYFSAYLMNSEQLAVEIELLIATICDLVGPDSVSLWLNYKH</sequence>
<dbReference type="PANTHER" id="PTHR37994">
    <property type="entry name" value="ARAE_2_N DOMAIN-CONTAINING PROTEIN-RELATED"/>
    <property type="match status" value="1"/>
</dbReference>
<feature type="transmembrane region" description="Helical" evidence="6">
    <location>
        <begin position="421"/>
        <end position="440"/>
    </location>
</feature>
<dbReference type="Pfam" id="PF10337">
    <property type="entry name" value="ArAE_2_N"/>
    <property type="match status" value="1"/>
</dbReference>
<feature type="transmembrane region" description="Helical" evidence="6">
    <location>
        <begin position="1039"/>
        <end position="1059"/>
    </location>
</feature>
<feature type="transmembrane region" description="Helical" evidence="6">
    <location>
        <begin position="1079"/>
        <end position="1096"/>
    </location>
</feature>
<feature type="transmembrane region" description="Helical" evidence="6">
    <location>
        <begin position="388"/>
        <end position="409"/>
    </location>
</feature>
<feature type="transmembrane region" description="Helical" evidence="6">
    <location>
        <begin position="273"/>
        <end position="292"/>
    </location>
</feature>
<dbReference type="EMBL" id="BAABUJ010000012">
    <property type="protein sequence ID" value="GAA5799425.1"/>
    <property type="molecule type" value="Genomic_DNA"/>
</dbReference>
<dbReference type="Pfam" id="PF10334">
    <property type="entry name" value="BRE4"/>
    <property type="match status" value="1"/>
</dbReference>
<dbReference type="PANTHER" id="PTHR37994:SF4">
    <property type="entry name" value="ER TRANSPORTER 6TM N-TERMINAL DOMAIN-CONTAINING PROTEIN-RELATED"/>
    <property type="match status" value="1"/>
</dbReference>
<feature type="domain" description="DUF2421" evidence="7">
    <location>
        <begin position="1095"/>
        <end position="1257"/>
    </location>
</feature>
<evidence type="ECO:0000256" key="1">
    <source>
        <dbReference type="ARBA" id="ARBA00004141"/>
    </source>
</evidence>
<feature type="compositionally biased region" description="Basic and acidic residues" evidence="5">
    <location>
        <begin position="861"/>
        <end position="889"/>
    </location>
</feature>
<organism evidence="10 11">
    <name type="scientific">Helicostylum pulchrum</name>
    <dbReference type="NCBI Taxonomy" id="562976"/>
    <lineage>
        <taxon>Eukaryota</taxon>
        <taxon>Fungi</taxon>
        <taxon>Fungi incertae sedis</taxon>
        <taxon>Mucoromycota</taxon>
        <taxon>Mucoromycotina</taxon>
        <taxon>Mucoromycetes</taxon>
        <taxon>Mucorales</taxon>
        <taxon>Mucorineae</taxon>
        <taxon>Mucoraceae</taxon>
        <taxon>Helicostylum</taxon>
    </lineage>
</organism>
<feature type="transmembrane region" description="Helical" evidence="6">
    <location>
        <begin position="363"/>
        <end position="382"/>
    </location>
</feature>
<feature type="transmembrane region" description="Helical" evidence="6">
    <location>
        <begin position="940"/>
        <end position="957"/>
    </location>
</feature>
<feature type="compositionally biased region" description="Low complexity" evidence="5">
    <location>
        <begin position="614"/>
        <end position="628"/>
    </location>
</feature>
<feature type="region of interest" description="Disordered" evidence="5">
    <location>
        <begin position="844"/>
        <end position="889"/>
    </location>
</feature>
<gene>
    <name evidence="10" type="ORF">HPULCUR_004840</name>
</gene>
<feature type="transmembrane region" description="Helical" evidence="6">
    <location>
        <begin position="327"/>
        <end position="351"/>
    </location>
</feature>
<evidence type="ECO:0000256" key="3">
    <source>
        <dbReference type="ARBA" id="ARBA00022989"/>
    </source>
</evidence>
<dbReference type="InterPro" id="IPR018823">
    <property type="entry name" value="ArAE_2_N"/>
</dbReference>
<protein>
    <recommendedName>
        <fullName evidence="12">DUF2421 domain-containing protein</fullName>
    </recommendedName>
</protein>
<evidence type="ECO:0000313" key="11">
    <source>
        <dbReference type="Proteomes" id="UP001476247"/>
    </source>
</evidence>
<dbReference type="Pfam" id="PF13515">
    <property type="entry name" value="FUSC_2"/>
    <property type="match status" value="1"/>
</dbReference>
<feature type="transmembrane region" description="Helical" evidence="6">
    <location>
        <begin position="1016"/>
        <end position="1033"/>
    </location>
</feature>
<feature type="domain" description="Integral membrane bound transporter" evidence="9">
    <location>
        <begin position="961"/>
        <end position="1091"/>
    </location>
</feature>
<keyword evidence="2 6" id="KW-0812">Transmembrane</keyword>
<accession>A0ABP9XXC7</accession>
<feature type="transmembrane region" description="Helical" evidence="6">
    <location>
        <begin position="969"/>
        <end position="985"/>
    </location>
</feature>
<evidence type="ECO:0000259" key="8">
    <source>
        <dbReference type="Pfam" id="PF10337"/>
    </source>
</evidence>
<keyword evidence="3 6" id="KW-1133">Transmembrane helix</keyword>
<evidence type="ECO:0000256" key="6">
    <source>
        <dbReference type="SAM" id="Phobius"/>
    </source>
</evidence>
<dbReference type="InterPro" id="IPR018820">
    <property type="entry name" value="BRE4-related_DUF2421"/>
</dbReference>
<dbReference type="Proteomes" id="UP001476247">
    <property type="component" value="Unassembled WGS sequence"/>
</dbReference>
<evidence type="ECO:0000259" key="7">
    <source>
        <dbReference type="Pfam" id="PF10334"/>
    </source>
</evidence>
<evidence type="ECO:0000256" key="2">
    <source>
        <dbReference type="ARBA" id="ARBA00022692"/>
    </source>
</evidence>
<evidence type="ECO:0000256" key="5">
    <source>
        <dbReference type="SAM" id="MobiDB-lite"/>
    </source>
</evidence>
<feature type="region of interest" description="Disordered" evidence="5">
    <location>
        <begin position="566"/>
        <end position="633"/>
    </location>
</feature>
<proteinExistence type="predicted"/>
<comment type="subcellular location">
    <subcellularLocation>
        <location evidence="1">Membrane</location>
        <topology evidence="1">Multi-pass membrane protein</topology>
    </subcellularLocation>
</comment>
<feature type="domain" description="Putative ER transporter 6TM N-terminal" evidence="8">
    <location>
        <begin position="360"/>
        <end position="559"/>
    </location>
</feature>
<evidence type="ECO:0000259" key="9">
    <source>
        <dbReference type="Pfam" id="PF13515"/>
    </source>
</evidence>
<name>A0ABP9XXC7_9FUNG</name>
<dbReference type="InterPro" id="IPR049453">
    <property type="entry name" value="Memb_transporter_dom"/>
</dbReference>
<comment type="caution">
    <text evidence="10">The sequence shown here is derived from an EMBL/GenBank/DDBJ whole genome shotgun (WGS) entry which is preliminary data.</text>
</comment>
<keyword evidence="11" id="KW-1185">Reference proteome</keyword>
<reference evidence="10 11" key="1">
    <citation type="submission" date="2024-04" db="EMBL/GenBank/DDBJ databases">
        <title>genome sequences of Mucor flavus KT1a and Helicostylum pulchrum KT1b strains isolation_sourced from the surface of a dry-aged beef.</title>
        <authorList>
            <person name="Toyotome T."/>
            <person name="Hosono M."/>
            <person name="Torimaru M."/>
            <person name="Fukuda K."/>
            <person name="Mikami N."/>
        </authorList>
    </citation>
    <scope>NUCLEOTIDE SEQUENCE [LARGE SCALE GENOMIC DNA]</scope>
    <source>
        <strain evidence="10 11">KT1b</strain>
    </source>
</reference>
<keyword evidence="4 6" id="KW-0472">Membrane</keyword>
<feature type="compositionally biased region" description="Acidic residues" evidence="5">
    <location>
        <begin position="585"/>
        <end position="603"/>
    </location>
</feature>
<evidence type="ECO:0008006" key="12">
    <source>
        <dbReference type="Google" id="ProtNLM"/>
    </source>
</evidence>
<evidence type="ECO:0000313" key="10">
    <source>
        <dbReference type="EMBL" id="GAA5799425.1"/>
    </source>
</evidence>
<evidence type="ECO:0000256" key="4">
    <source>
        <dbReference type="ARBA" id="ARBA00023136"/>
    </source>
</evidence>